<keyword evidence="3" id="KW-1185">Reference proteome</keyword>
<dbReference type="SUPFAM" id="SSF51735">
    <property type="entry name" value="NAD(P)-binding Rossmann-fold domains"/>
    <property type="match status" value="1"/>
</dbReference>
<dbReference type="InterPro" id="IPR036291">
    <property type="entry name" value="NAD(P)-bd_dom_sf"/>
</dbReference>
<feature type="domain" description="NAD-dependent epimerase/dehydratase" evidence="1">
    <location>
        <begin position="3"/>
        <end position="205"/>
    </location>
</feature>
<protein>
    <submittedName>
        <fullName evidence="2">NAD(P)-dependent oxidoreductase</fullName>
    </submittedName>
</protein>
<dbReference type="EMBL" id="JANAVZ010000005">
    <property type="protein sequence ID" value="MCT4333386.1"/>
    <property type="molecule type" value="Genomic_DNA"/>
</dbReference>
<comment type="caution">
    <text evidence="2">The sequence shown here is derived from an EMBL/GenBank/DDBJ whole genome shotgun (WGS) entry which is preliminary data.</text>
</comment>
<dbReference type="Gene3D" id="3.40.50.720">
    <property type="entry name" value="NAD(P)-binding Rossmann-like Domain"/>
    <property type="match status" value="1"/>
</dbReference>
<dbReference type="Pfam" id="PF01370">
    <property type="entry name" value="Epimerase"/>
    <property type="match status" value="1"/>
</dbReference>
<proteinExistence type="predicted"/>
<evidence type="ECO:0000313" key="3">
    <source>
        <dbReference type="Proteomes" id="UP001320702"/>
    </source>
</evidence>
<dbReference type="CDD" id="cd08946">
    <property type="entry name" value="SDR_e"/>
    <property type="match status" value="1"/>
</dbReference>
<evidence type="ECO:0000313" key="2">
    <source>
        <dbReference type="EMBL" id="MCT4333386.1"/>
    </source>
</evidence>
<dbReference type="PANTHER" id="PTHR43245:SF55">
    <property type="entry name" value="NAD(P)-BINDING DOMAIN-CONTAINING PROTEIN"/>
    <property type="match status" value="1"/>
</dbReference>
<dbReference type="InterPro" id="IPR001509">
    <property type="entry name" value="Epimerase_deHydtase"/>
</dbReference>
<dbReference type="RefSeq" id="WP_260277259.1">
    <property type="nucleotide sequence ID" value="NZ_JANAVZ010000005.1"/>
</dbReference>
<evidence type="ECO:0000259" key="1">
    <source>
        <dbReference type="Pfam" id="PF01370"/>
    </source>
</evidence>
<dbReference type="Proteomes" id="UP001320702">
    <property type="component" value="Unassembled WGS sequence"/>
</dbReference>
<gene>
    <name evidence="2" type="ORF">MU516_10980</name>
</gene>
<dbReference type="PANTHER" id="PTHR43245">
    <property type="entry name" value="BIFUNCTIONAL POLYMYXIN RESISTANCE PROTEIN ARNA"/>
    <property type="match status" value="1"/>
</dbReference>
<organism evidence="2 3">
    <name type="scientific">Paracoccus maritimus</name>
    <dbReference type="NCBI Taxonomy" id="2933292"/>
    <lineage>
        <taxon>Bacteria</taxon>
        <taxon>Pseudomonadati</taxon>
        <taxon>Pseudomonadota</taxon>
        <taxon>Alphaproteobacteria</taxon>
        <taxon>Rhodobacterales</taxon>
        <taxon>Paracoccaceae</taxon>
        <taxon>Paracoccus</taxon>
    </lineage>
</organism>
<accession>A0ABT2KA42</accession>
<sequence length="273" mass="29151">MRIALTGANGIVGGFILDAMRGAGHHVTTLDRRTGFVLGDAPDLAGHDALIHCAFAHRPGRYRGGEGDDPVEFQRDNLHGTIRLFDAAAEAGVARILFLSSRAVHDGHPAGTALTDDLPASPANLYGEIKARAEEHLAALGLSGTSIRATGIYGPGPHHKWLGLFRDYLSGQRVAPRVGTELHGDDLAQALLLLLEHDAPPTTVNASDLILDRHDLLDAVRRLSGSHHSPPCRAEAQQVRPLLCDALIGMGWRPGGMARLHTDLPVMLRPALT</sequence>
<reference evidence="2 3" key="1">
    <citation type="submission" date="2022-04" db="EMBL/GenBank/DDBJ databases">
        <title>Paracoccus sp. YLB-12 draft genome sequence.</title>
        <authorList>
            <person name="Yu L."/>
        </authorList>
    </citation>
    <scope>NUCLEOTIDE SEQUENCE [LARGE SCALE GENOMIC DNA]</scope>
    <source>
        <strain evidence="2 3">YLB-12</strain>
    </source>
</reference>
<name>A0ABT2KA42_9RHOB</name>
<dbReference type="InterPro" id="IPR050177">
    <property type="entry name" value="Lipid_A_modif_metabolic_enz"/>
</dbReference>